<evidence type="ECO:0008006" key="4">
    <source>
        <dbReference type="Google" id="ProtNLM"/>
    </source>
</evidence>
<dbReference type="Proteomes" id="UP001642484">
    <property type="component" value="Unassembled WGS sequence"/>
</dbReference>
<reference evidence="2 3" key="1">
    <citation type="submission" date="2024-02" db="EMBL/GenBank/DDBJ databases">
        <authorList>
            <person name="Chen Y."/>
            <person name="Shah S."/>
            <person name="Dougan E. K."/>
            <person name="Thang M."/>
            <person name="Chan C."/>
        </authorList>
    </citation>
    <scope>NUCLEOTIDE SEQUENCE [LARGE SCALE GENOMIC DNA]</scope>
</reference>
<feature type="compositionally biased region" description="Basic and acidic residues" evidence="1">
    <location>
        <begin position="1"/>
        <end position="14"/>
    </location>
</feature>
<dbReference type="EMBL" id="CAXAMN010022473">
    <property type="protein sequence ID" value="CAK9070037.1"/>
    <property type="molecule type" value="Genomic_DNA"/>
</dbReference>
<dbReference type="Gene3D" id="3.60.10.10">
    <property type="entry name" value="Endonuclease/exonuclease/phosphatase"/>
    <property type="match status" value="1"/>
</dbReference>
<evidence type="ECO:0000313" key="2">
    <source>
        <dbReference type="EMBL" id="CAK9070037.1"/>
    </source>
</evidence>
<feature type="region of interest" description="Disordered" evidence="1">
    <location>
        <begin position="1"/>
        <end position="20"/>
    </location>
</feature>
<dbReference type="InterPro" id="IPR036691">
    <property type="entry name" value="Endo/exonu/phosph_ase_sf"/>
</dbReference>
<dbReference type="SUPFAM" id="SSF56219">
    <property type="entry name" value="DNase I-like"/>
    <property type="match status" value="1"/>
</dbReference>
<accession>A0ABP0P559</accession>
<comment type="caution">
    <text evidence="2">The sequence shown here is derived from an EMBL/GenBank/DDBJ whole genome shotgun (WGS) entry which is preliminary data.</text>
</comment>
<proteinExistence type="predicted"/>
<evidence type="ECO:0000313" key="3">
    <source>
        <dbReference type="Proteomes" id="UP001642484"/>
    </source>
</evidence>
<dbReference type="InterPro" id="IPR050410">
    <property type="entry name" value="CCR4/nocturin_mRNA_transcr"/>
</dbReference>
<keyword evidence="3" id="KW-1185">Reference proteome</keyword>
<evidence type="ECO:0000256" key="1">
    <source>
        <dbReference type="SAM" id="MobiDB-lite"/>
    </source>
</evidence>
<protein>
    <recommendedName>
        <fullName evidence="4">Endonuclease/exonuclease/phosphatase domain-containing protein</fullName>
    </recommendedName>
</protein>
<dbReference type="PANTHER" id="PTHR12121">
    <property type="entry name" value="CARBON CATABOLITE REPRESSOR PROTEIN 4"/>
    <property type="match status" value="1"/>
</dbReference>
<dbReference type="PANTHER" id="PTHR12121:SF37">
    <property type="entry name" value="2',5'-PHOSPHODIESTERASE 12"/>
    <property type="match status" value="1"/>
</dbReference>
<name>A0ABP0P559_9DINO</name>
<sequence length="507" mass="56660">MESKQIRKMQHEADGSGPLKEGEVSLAAGLLRRAVQQQLIVKAIAVSSGSKSLAVASQTFLSNLEEDTYAGTRKSRGSKMNPFEGEMLNVTWQEEDFNVPLPAEVNTALEWSATEIKLPKIAHMNLTYGEFVAGQSQILSCWLTPNSSWTRTGERLPISVNPPSVQKLEVFGRALVGCPLSAVLRCEFCDPASFKLRWNTQVAAGAAGSIEVGTGNILWVPKASKGRTLNLEAEPDQSITVSSRSKAALRVGIVEEVPQGWPDSRVSAFGPRDPGQIRVVSFNILAVPYARTQLATQIMYPYCPSQVLDYAYRQPLIGREVHRLDGDIVLLQECTYFTYLKFFQPLFGELYHIRCSLKASHVSEGCLMMVRKESFEILEEKDFLFRNLFRTNQAYRPQLQEVCAKWPDFLEGILPRMSTIFQMSVLRHKDSGKVLVVANTHLFYHPNARHIRLLQVMCLLGQVQEFREKFKSEGVLPHVILAGDLNCLPDTGAVQLLLKGEAARDFL</sequence>
<organism evidence="2 3">
    <name type="scientific">Durusdinium trenchii</name>
    <dbReference type="NCBI Taxonomy" id="1381693"/>
    <lineage>
        <taxon>Eukaryota</taxon>
        <taxon>Sar</taxon>
        <taxon>Alveolata</taxon>
        <taxon>Dinophyceae</taxon>
        <taxon>Suessiales</taxon>
        <taxon>Symbiodiniaceae</taxon>
        <taxon>Durusdinium</taxon>
    </lineage>
</organism>
<gene>
    <name evidence="2" type="ORF">CCMP2556_LOCUS34436</name>
</gene>